<proteinExistence type="predicted"/>
<evidence type="ECO:0000256" key="1">
    <source>
        <dbReference type="SAM" id="Phobius"/>
    </source>
</evidence>
<feature type="transmembrane region" description="Helical" evidence="1">
    <location>
        <begin position="122"/>
        <end position="140"/>
    </location>
</feature>
<sequence>MLVREGEERSNDVDQKLACTLAAIAGALNTAAFYAVGFFAANMTGNVSSFSNNLALGNIVVGLFFLMIVSTFVAGAAVSTLLINAGRRKGINGIYAYSILLEAGLLALLGCADLWLPVGDRTPVLVLGLSFLMGLQNAVVTRISDARVRTTHVSGMSTDIGIELGMLIDIASGRESGANAGHYRDKLRLHGMTVLSFFAGGIVGVLVYRALEGAMLIATAALLFAIAMNGLVGARRLRILSQTE</sequence>
<reference evidence="2 3" key="1">
    <citation type="submission" date="2023-07" db="EMBL/GenBank/DDBJ databases">
        <title>Genomic Encyclopedia of Type Strains, Phase IV (KMG-IV): sequencing the most valuable type-strain genomes for metagenomic binning, comparative biology and taxonomic classification.</title>
        <authorList>
            <person name="Goeker M."/>
        </authorList>
    </citation>
    <scope>NUCLEOTIDE SEQUENCE [LARGE SCALE GENOMIC DNA]</scope>
    <source>
        <strain evidence="2 3">DSM 5896</strain>
    </source>
</reference>
<dbReference type="PANTHER" id="PTHR37314">
    <property type="entry name" value="SLR0142 PROTEIN"/>
    <property type="match status" value="1"/>
</dbReference>
<feature type="transmembrane region" description="Helical" evidence="1">
    <location>
        <begin position="21"/>
        <end position="41"/>
    </location>
</feature>
<gene>
    <name evidence="2" type="ORF">J3R73_003103</name>
</gene>
<name>A0ABU0FFC7_9HYPH</name>
<dbReference type="PANTHER" id="PTHR37314:SF4">
    <property type="entry name" value="UPF0700 TRANSMEMBRANE PROTEIN YOAK"/>
    <property type="match status" value="1"/>
</dbReference>
<dbReference type="Proteomes" id="UP001237448">
    <property type="component" value="Unassembled WGS sequence"/>
</dbReference>
<keyword evidence="1" id="KW-1133">Transmembrane helix</keyword>
<dbReference type="RefSeq" id="WP_307428465.1">
    <property type="nucleotide sequence ID" value="NZ_JAUSVK010000001.1"/>
</dbReference>
<comment type="caution">
    <text evidence="2">The sequence shown here is derived from an EMBL/GenBank/DDBJ whole genome shotgun (WGS) entry which is preliminary data.</text>
</comment>
<dbReference type="Pfam" id="PF06912">
    <property type="entry name" value="DUF1275"/>
    <property type="match status" value="1"/>
</dbReference>
<evidence type="ECO:0000313" key="3">
    <source>
        <dbReference type="Proteomes" id="UP001237448"/>
    </source>
</evidence>
<feature type="transmembrane region" description="Helical" evidence="1">
    <location>
        <begin position="61"/>
        <end position="83"/>
    </location>
</feature>
<feature type="transmembrane region" description="Helical" evidence="1">
    <location>
        <begin position="189"/>
        <end position="208"/>
    </location>
</feature>
<feature type="transmembrane region" description="Helical" evidence="1">
    <location>
        <begin position="214"/>
        <end position="232"/>
    </location>
</feature>
<keyword evidence="1" id="KW-0812">Transmembrane</keyword>
<dbReference type="InterPro" id="IPR010699">
    <property type="entry name" value="DUF1275"/>
</dbReference>
<organism evidence="2 3">
    <name type="scientific">Labrys monachus</name>
    <dbReference type="NCBI Taxonomy" id="217067"/>
    <lineage>
        <taxon>Bacteria</taxon>
        <taxon>Pseudomonadati</taxon>
        <taxon>Pseudomonadota</taxon>
        <taxon>Alphaproteobacteria</taxon>
        <taxon>Hyphomicrobiales</taxon>
        <taxon>Xanthobacteraceae</taxon>
        <taxon>Labrys</taxon>
    </lineage>
</organism>
<protein>
    <submittedName>
        <fullName evidence="2">Uncharacterized membrane protein YoaK (UPF0700 family)</fullName>
    </submittedName>
</protein>
<dbReference type="EMBL" id="JAUSVK010000001">
    <property type="protein sequence ID" value="MDQ0393311.1"/>
    <property type="molecule type" value="Genomic_DNA"/>
</dbReference>
<feature type="transmembrane region" description="Helical" evidence="1">
    <location>
        <begin position="95"/>
        <end position="116"/>
    </location>
</feature>
<keyword evidence="3" id="KW-1185">Reference proteome</keyword>
<accession>A0ABU0FFC7</accession>
<evidence type="ECO:0000313" key="2">
    <source>
        <dbReference type="EMBL" id="MDQ0393311.1"/>
    </source>
</evidence>
<keyword evidence="1" id="KW-0472">Membrane</keyword>